<evidence type="ECO:0000256" key="1">
    <source>
        <dbReference type="ARBA" id="ARBA00023125"/>
    </source>
</evidence>
<reference evidence="3 4" key="1">
    <citation type="submission" date="2020-08" db="EMBL/GenBank/DDBJ databases">
        <title>Genomic Encyclopedia of Type Strains, Phase IV (KMG-IV): sequencing the most valuable type-strain genomes for metagenomic binning, comparative biology and taxonomic classification.</title>
        <authorList>
            <person name="Goeker M."/>
        </authorList>
    </citation>
    <scope>NUCLEOTIDE SEQUENCE [LARGE SCALE GENOMIC DNA]</scope>
    <source>
        <strain evidence="3 4">DSM 103462</strain>
    </source>
</reference>
<protein>
    <submittedName>
        <fullName evidence="3">Transcriptional regulator with XRE-family HTH domain</fullName>
    </submittedName>
</protein>
<sequence>MQDLEIRNRVAENIRSIRKSKKLTQFQLAEKANLSEGTIKSIELAHSYPEEKTLSQITDALEIDVVKLFMPASDSFKENKENAAKLKSAIASDVRNYVNEVLKEFE</sequence>
<proteinExistence type="predicted"/>
<dbReference type="EMBL" id="JACHFQ010000004">
    <property type="protein sequence ID" value="MBB5226125.1"/>
    <property type="molecule type" value="Genomic_DNA"/>
</dbReference>
<dbReference type="RefSeq" id="WP_184659095.1">
    <property type="nucleotide sequence ID" value="NZ_CP031518.1"/>
</dbReference>
<feature type="domain" description="HTH cro/C1-type" evidence="2">
    <location>
        <begin position="14"/>
        <end position="68"/>
    </location>
</feature>
<dbReference type="InterPro" id="IPR050807">
    <property type="entry name" value="TransReg_Diox_bact_type"/>
</dbReference>
<accession>A0A7W8G959</accession>
<organism evidence="3 4">
    <name type="scientific">Treponema ruminis</name>
    <dbReference type="NCBI Taxonomy" id="744515"/>
    <lineage>
        <taxon>Bacteria</taxon>
        <taxon>Pseudomonadati</taxon>
        <taxon>Spirochaetota</taxon>
        <taxon>Spirochaetia</taxon>
        <taxon>Spirochaetales</taxon>
        <taxon>Treponemataceae</taxon>
        <taxon>Treponema</taxon>
    </lineage>
</organism>
<keyword evidence="4" id="KW-1185">Reference proteome</keyword>
<name>A0A7W8G959_9SPIR</name>
<dbReference type="Proteomes" id="UP000518887">
    <property type="component" value="Unassembled WGS sequence"/>
</dbReference>
<dbReference type="InterPro" id="IPR010982">
    <property type="entry name" value="Lambda_DNA-bd_dom_sf"/>
</dbReference>
<dbReference type="GO" id="GO:0003677">
    <property type="term" value="F:DNA binding"/>
    <property type="evidence" value="ECO:0007669"/>
    <property type="project" value="UniProtKB-KW"/>
</dbReference>
<dbReference type="AlphaFoldDB" id="A0A7W8G959"/>
<gene>
    <name evidence="3" type="ORF">HNP76_001493</name>
</gene>
<dbReference type="SUPFAM" id="SSF47413">
    <property type="entry name" value="lambda repressor-like DNA-binding domains"/>
    <property type="match status" value="1"/>
</dbReference>
<dbReference type="CDD" id="cd00093">
    <property type="entry name" value="HTH_XRE"/>
    <property type="match status" value="1"/>
</dbReference>
<dbReference type="Gene3D" id="1.10.260.40">
    <property type="entry name" value="lambda repressor-like DNA-binding domains"/>
    <property type="match status" value="1"/>
</dbReference>
<dbReference type="GO" id="GO:0003700">
    <property type="term" value="F:DNA-binding transcription factor activity"/>
    <property type="evidence" value="ECO:0007669"/>
    <property type="project" value="TreeGrafter"/>
</dbReference>
<evidence type="ECO:0000313" key="4">
    <source>
        <dbReference type="Proteomes" id="UP000518887"/>
    </source>
</evidence>
<dbReference type="PANTHER" id="PTHR46797:SF2">
    <property type="entry name" value="TRANSCRIPTIONAL REGULATOR"/>
    <property type="match status" value="1"/>
</dbReference>
<evidence type="ECO:0000259" key="2">
    <source>
        <dbReference type="PROSITE" id="PS50943"/>
    </source>
</evidence>
<dbReference type="PANTHER" id="PTHR46797">
    <property type="entry name" value="HTH-TYPE TRANSCRIPTIONAL REGULATOR"/>
    <property type="match status" value="1"/>
</dbReference>
<dbReference type="Pfam" id="PF01381">
    <property type="entry name" value="HTH_3"/>
    <property type="match status" value="1"/>
</dbReference>
<dbReference type="SMART" id="SM00530">
    <property type="entry name" value="HTH_XRE"/>
    <property type="match status" value="1"/>
</dbReference>
<keyword evidence="1" id="KW-0238">DNA-binding</keyword>
<dbReference type="GO" id="GO:0005829">
    <property type="term" value="C:cytosol"/>
    <property type="evidence" value="ECO:0007669"/>
    <property type="project" value="TreeGrafter"/>
</dbReference>
<dbReference type="PROSITE" id="PS50943">
    <property type="entry name" value="HTH_CROC1"/>
    <property type="match status" value="1"/>
</dbReference>
<evidence type="ECO:0000313" key="3">
    <source>
        <dbReference type="EMBL" id="MBB5226125.1"/>
    </source>
</evidence>
<comment type="caution">
    <text evidence="3">The sequence shown here is derived from an EMBL/GenBank/DDBJ whole genome shotgun (WGS) entry which is preliminary data.</text>
</comment>
<dbReference type="InterPro" id="IPR001387">
    <property type="entry name" value="Cro/C1-type_HTH"/>
</dbReference>